<name>A0AA52EBF6_9PROT</name>
<evidence type="ECO:0000256" key="1">
    <source>
        <dbReference type="SAM" id="MobiDB-lite"/>
    </source>
</evidence>
<dbReference type="KEGG" id="tmk:QGN29_11890"/>
<dbReference type="CDD" id="cd05483">
    <property type="entry name" value="retropepsin_like_bacteria"/>
    <property type="match status" value="1"/>
</dbReference>
<gene>
    <name evidence="3" type="ORF">QGN29_11890</name>
</gene>
<dbReference type="AlphaFoldDB" id="A0AA52EBF6"/>
<reference evidence="3" key="1">
    <citation type="submission" date="2023-04" db="EMBL/GenBank/DDBJ databases">
        <title>Complete genome sequence of Temperatibacter marinus.</title>
        <authorList>
            <person name="Rong J.-C."/>
            <person name="Yi M.-L."/>
            <person name="Zhao Q."/>
        </authorList>
    </citation>
    <scope>NUCLEOTIDE SEQUENCE</scope>
    <source>
        <strain evidence="3">NBRC 110045</strain>
    </source>
</reference>
<keyword evidence="4" id="KW-1185">Reference proteome</keyword>
<dbReference type="SUPFAM" id="SSF50630">
    <property type="entry name" value="Acid proteases"/>
    <property type="match status" value="1"/>
</dbReference>
<dbReference type="PROSITE" id="PS00141">
    <property type="entry name" value="ASP_PROTEASE"/>
    <property type="match status" value="1"/>
</dbReference>
<dbReference type="GO" id="GO:0004190">
    <property type="term" value="F:aspartic-type endopeptidase activity"/>
    <property type="evidence" value="ECO:0007669"/>
    <property type="project" value="InterPro"/>
</dbReference>
<keyword evidence="2" id="KW-0812">Transmembrane</keyword>
<dbReference type="NCBIfam" id="TIGR02281">
    <property type="entry name" value="clan_AA_DTGA"/>
    <property type="match status" value="1"/>
</dbReference>
<proteinExistence type="predicted"/>
<evidence type="ECO:0000256" key="2">
    <source>
        <dbReference type="SAM" id="Phobius"/>
    </source>
</evidence>
<dbReference type="Pfam" id="PF13975">
    <property type="entry name" value="gag-asp_proteas"/>
    <property type="match status" value="1"/>
</dbReference>
<dbReference type="RefSeq" id="WP_310798088.1">
    <property type="nucleotide sequence ID" value="NZ_CP123872.1"/>
</dbReference>
<protein>
    <submittedName>
        <fullName evidence="3">TIGR02281 family clan AA aspartic protease</fullName>
        <ecNumber evidence="3">3.4.23.-</ecNumber>
    </submittedName>
</protein>
<accession>A0AA52EBF6</accession>
<feature type="transmembrane region" description="Helical" evidence="2">
    <location>
        <begin position="84"/>
        <end position="102"/>
    </location>
</feature>
<evidence type="ECO:0000313" key="3">
    <source>
        <dbReference type="EMBL" id="WND02252.1"/>
    </source>
</evidence>
<feature type="region of interest" description="Disordered" evidence="1">
    <location>
        <begin position="1"/>
        <end position="24"/>
    </location>
</feature>
<keyword evidence="2" id="KW-1133">Transmembrane helix</keyword>
<dbReference type="EMBL" id="CP123872">
    <property type="protein sequence ID" value="WND02252.1"/>
    <property type="molecule type" value="Genomic_DNA"/>
</dbReference>
<evidence type="ECO:0000313" key="4">
    <source>
        <dbReference type="Proteomes" id="UP001268683"/>
    </source>
</evidence>
<dbReference type="Proteomes" id="UP001268683">
    <property type="component" value="Chromosome"/>
</dbReference>
<keyword evidence="3" id="KW-0645">Protease</keyword>
<dbReference type="Gene3D" id="2.40.70.10">
    <property type="entry name" value="Acid Proteases"/>
    <property type="match status" value="1"/>
</dbReference>
<feature type="transmembrane region" description="Helical" evidence="2">
    <location>
        <begin position="114"/>
        <end position="130"/>
    </location>
</feature>
<dbReference type="InterPro" id="IPR001969">
    <property type="entry name" value="Aspartic_peptidase_AS"/>
</dbReference>
<dbReference type="InterPro" id="IPR021109">
    <property type="entry name" value="Peptidase_aspartic_dom_sf"/>
</dbReference>
<dbReference type="EC" id="3.4.23.-" evidence="3"/>
<dbReference type="GO" id="GO:0006508">
    <property type="term" value="P:proteolysis"/>
    <property type="evidence" value="ECO:0007669"/>
    <property type="project" value="UniProtKB-KW"/>
</dbReference>
<sequence length="272" mass="30451">MTQKSPWDPQEDNPQNSADWDDMREGLKPQDLHYSRKTDGFRQDHESRAQGGNLGRLLVFLIALSLLIGGLALVFPETNLYDSYLWRGILVAAIFGGVAVYWSRSSLFRVMKSLGIWILIIGGLSMFYVYQSDFSGRFMSAVDPSGVSREDGTLVIQRSIDGHFWVKLSINGQPLRMMVDTGASNIVLSPQDAEAIGINLNSLVYDRYADTANGRVKFARTRAKVIKVGQMTYYDVPITINGSEMSGSLLGNTLLNQYSSIEIKKNYLYLRP</sequence>
<organism evidence="3 4">
    <name type="scientific">Temperatibacter marinus</name>
    <dbReference type="NCBI Taxonomy" id="1456591"/>
    <lineage>
        <taxon>Bacteria</taxon>
        <taxon>Pseudomonadati</taxon>
        <taxon>Pseudomonadota</taxon>
        <taxon>Alphaproteobacteria</taxon>
        <taxon>Kordiimonadales</taxon>
        <taxon>Temperatibacteraceae</taxon>
        <taxon>Temperatibacter</taxon>
    </lineage>
</organism>
<feature type="transmembrane region" description="Helical" evidence="2">
    <location>
        <begin position="57"/>
        <end position="78"/>
    </location>
</feature>
<dbReference type="InterPro" id="IPR034122">
    <property type="entry name" value="Retropepsin-like_bacterial"/>
</dbReference>
<keyword evidence="2" id="KW-0472">Membrane</keyword>
<keyword evidence="3" id="KW-0378">Hydrolase</keyword>
<dbReference type="InterPro" id="IPR011969">
    <property type="entry name" value="Clan_AA_Asp_peptidase_C"/>
</dbReference>